<dbReference type="InterPro" id="IPR036028">
    <property type="entry name" value="SH3-like_dom_sf"/>
</dbReference>
<keyword evidence="10" id="KW-0221">Differentiation</keyword>
<dbReference type="PROSITE" id="PS50294">
    <property type="entry name" value="WD_REPEATS_REGION"/>
    <property type="match status" value="2"/>
</dbReference>
<feature type="compositionally biased region" description="Basic and acidic residues" evidence="21">
    <location>
        <begin position="292"/>
        <end position="302"/>
    </location>
</feature>
<evidence type="ECO:0000256" key="11">
    <source>
        <dbReference type="ARBA" id="ARBA00022794"/>
    </source>
</evidence>
<dbReference type="GO" id="GO:0005814">
    <property type="term" value="C:centriole"/>
    <property type="evidence" value="ECO:0007669"/>
    <property type="project" value="UniProtKB-SubCell"/>
</dbReference>
<name>A0A093IRA0_EURHL</name>
<dbReference type="Gene3D" id="2.130.10.10">
    <property type="entry name" value="YVTN repeat-like/Quinoprotein amine dehydrogenase"/>
    <property type="match status" value="1"/>
</dbReference>
<dbReference type="FunFam" id="2.30.30.40:FF:000132">
    <property type="entry name" value="jouberin isoform X2"/>
    <property type="match status" value="1"/>
</dbReference>
<dbReference type="SMART" id="SM00326">
    <property type="entry name" value="SH3"/>
    <property type="match status" value="1"/>
</dbReference>
<keyword evidence="12" id="KW-0965">Cell junction</keyword>
<dbReference type="GO" id="GO:0030154">
    <property type="term" value="P:cell differentiation"/>
    <property type="evidence" value="ECO:0007669"/>
    <property type="project" value="UniProtKB-KW"/>
</dbReference>
<feature type="non-terminal residue" evidence="23">
    <location>
        <position position="1"/>
    </location>
</feature>
<evidence type="ECO:0000256" key="13">
    <source>
        <dbReference type="ARBA" id="ARBA00023069"/>
    </source>
</evidence>
<dbReference type="InterPro" id="IPR015943">
    <property type="entry name" value="WD40/YVTN_repeat-like_dom_sf"/>
</dbReference>
<keyword evidence="4 18" id="KW-0728">SH3 domain</keyword>
<keyword evidence="20" id="KW-0175">Coiled coil</keyword>
<dbReference type="InterPro" id="IPR052803">
    <property type="entry name" value="Cilium-Associated_Jouberin"/>
</dbReference>
<evidence type="ECO:0000256" key="17">
    <source>
        <dbReference type="ARBA" id="ARBA00071144"/>
    </source>
</evidence>
<sequence length="1154" mass="131354">VESEAKAKTKVRFEEIFRHHAGLTDRKKSKIKNVHPPENIVVSFAWLPSLMEKRSGTCTLDTFRSNIDLAKGSGNDEAIINNTYNPEEESPRFIKNKLREKASIAEKINNDTVSGEESKQPKSNKKNKKSLLQEQFNEKNLCEAKLEGFSKKISDFPKKTTKSKSQTDVPHQEGDRKIKNSLTEVRNVTELEEEEELIRAYQLHMAEDEANAIKKKIRTKLEEQMSEFTSSVQSCEVVRNNDVGKKKKKKKERAVLSEAETSAMSLSELQHHPAEHGNENQSLERLFTSEGQKLEESMEKQKPKAKKAKKKTRKEENIEVAAENDEEMKNSEISTESKFGFDDDLVLGVYIHRSDRLKTDLLVSHPMVKIHVVDQRSGLYVRKDHSKRKVSSYYEQEQIEHILPIMTQPYDFRQSKSTVPEWEEQVVFNERFSYFIQNTEESPRVILFFEILGFLSMGEVRADSDVRIQERGFRKICWAFLKLVGANGVLNVDGKLRLQLYYPPPRSRSHSNVVEIYDWWAKCPRSRYPSTLYVTIRGVKLPDQVAPSFRSMIAVQQEQSSATLCELQREGSKKSCEPVPEEKKEPVKWTRLPGQACHIPNKHLFSLRGGDTGCFCIRFSHDGRTLAAACAGRNGYPIVLYEIPSGQFLREFYGHLNIVYDLCWSKDNQYLLTASSDVTVRMWKIEMQAASAVKVFPHPSFVYTTKYHPTADWLVVTGCYDSVIRIWNADVKEIHGQLLQELDGHKSFINTLCFDAEGLHMFSGDSSGLIIVWDTSVKGSSQHLFQHWRINKEIRENDMKGTPINHLEVHPNGRLLLIHAKDSTLRIMDLRMLATKKYIGATNYREKIHSTLTPCGTFLFSGSEDGKAYVWNPETGDQVAIYSELCFTSPLRDVAFHPHEHMVSFCAFGQNQPILVYIYDYKVAQQEAELIKDLSSSLNTAVPRGPQLFSSFSEIPIQKSSVMSLADQFVGVARASMRMQKMKQKLDSLTASSNLLLPAPSSLSPHSSLRLPGTLSPPLNPLYSFTAKSEIIYSSHIKFHIKETTEESVQSNREYSSSSVNISIGKVVALYDYTAHRSDELTIHRSDIIQVLYKDNDNWWFGSLANGQQGYFPANYVAGEKEYEEQPSGLLPNSAPLLPEGPKKAEEGSPTLHK</sequence>
<keyword evidence="7" id="KW-0597">Phosphoprotein</keyword>
<dbReference type="CDD" id="cd11812">
    <property type="entry name" value="SH3_AHI-1"/>
    <property type="match status" value="1"/>
</dbReference>
<dbReference type="InterPro" id="IPR001452">
    <property type="entry name" value="SH3_domain"/>
</dbReference>
<proteinExistence type="predicted"/>
<dbReference type="FunFam" id="2.130.10.10:FF:000112">
    <property type="entry name" value="jouberin isoform X2"/>
    <property type="match status" value="1"/>
</dbReference>
<dbReference type="PRINTS" id="PR00452">
    <property type="entry name" value="SH3DOMAIN"/>
</dbReference>
<keyword evidence="24" id="KW-1185">Reference proteome</keyword>
<dbReference type="SUPFAM" id="SSF50978">
    <property type="entry name" value="WD40 repeat-like"/>
    <property type="match status" value="1"/>
</dbReference>
<dbReference type="PROSITE" id="PS50002">
    <property type="entry name" value="SH3"/>
    <property type="match status" value="1"/>
</dbReference>
<evidence type="ECO:0000256" key="20">
    <source>
        <dbReference type="SAM" id="Coils"/>
    </source>
</evidence>
<feature type="compositionally biased region" description="Basic residues" evidence="21">
    <location>
        <begin position="303"/>
        <end position="312"/>
    </location>
</feature>
<dbReference type="GO" id="GO:0005912">
    <property type="term" value="C:adherens junction"/>
    <property type="evidence" value="ECO:0007669"/>
    <property type="project" value="UniProtKB-SubCell"/>
</dbReference>
<evidence type="ECO:0000256" key="12">
    <source>
        <dbReference type="ARBA" id="ARBA00022949"/>
    </source>
</evidence>
<evidence type="ECO:0000256" key="16">
    <source>
        <dbReference type="ARBA" id="ARBA00058395"/>
    </source>
</evidence>
<feature type="repeat" description="WD" evidence="19">
    <location>
        <begin position="652"/>
        <end position="693"/>
    </location>
</feature>
<dbReference type="EMBL" id="KK565757">
    <property type="protein sequence ID" value="KFW04188.1"/>
    <property type="molecule type" value="Genomic_DNA"/>
</dbReference>
<dbReference type="InterPro" id="IPR001680">
    <property type="entry name" value="WD40_rpt"/>
</dbReference>
<dbReference type="InterPro" id="IPR035832">
    <property type="entry name" value="AHI1_SH3"/>
</dbReference>
<feature type="region of interest" description="Disordered" evidence="21">
    <location>
        <begin position="242"/>
        <end position="264"/>
    </location>
</feature>
<keyword evidence="8 19" id="KW-0853">WD repeat</keyword>
<feature type="region of interest" description="Disordered" evidence="21">
    <location>
        <begin position="156"/>
        <end position="176"/>
    </location>
</feature>
<evidence type="ECO:0000256" key="14">
    <source>
        <dbReference type="ARBA" id="ARBA00023212"/>
    </source>
</evidence>
<keyword evidence="6" id="KW-0963">Cytoplasm</keyword>
<evidence type="ECO:0000256" key="4">
    <source>
        <dbReference type="ARBA" id="ARBA00022443"/>
    </source>
</evidence>
<evidence type="ECO:0000256" key="10">
    <source>
        <dbReference type="ARBA" id="ARBA00022782"/>
    </source>
</evidence>
<feature type="region of interest" description="Disordered" evidence="21">
    <location>
        <begin position="109"/>
        <end position="129"/>
    </location>
</feature>
<feature type="region of interest" description="Disordered" evidence="21">
    <location>
        <begin position="292"/>
        <end position="319"/>
    </location>
</feature>
<dbReference type="Pfam" id="PF00018">
    <property type="entry name" value="SH3_1"/>
    <property type="match status" value="1"/>
</dbReference>
<evidence type="ECO:0000256" key="18">
    <source>
        <dbReference type="PROSITE-ProRule" id="PRU00192"/>
    </source>
</evidence>
<dbReference type="GO" id="GO:0044458">
    <property type="term" value="P:motile cilium assembly"/>
    <property type="evidence" value="ECO:0007669"/>
    <property type="project" value="TreeGrafter"/>
</dbReference>
<reference evidence="23 24" key="1">
    <citation type="submission" date="2014-04" db="EMBL/GenBank/DDBJ databases">
        <title>Genome evolution of avian class.</title>
        <authorList>
            <person name="Zhang G."/>
            <person name="Li C."/>
        </authorList>
    </citation>
    <scope>NUCLEOTIDE SEQUENCE [LARGE SCALE GENOMIC DNA]</scope>
    <source>
        <strain evidence="23">BGI_N326</strain>
    </source>
</reference>
<evidence type="ECO:0000256" key="3">
    <source>
        <dbReference type="ARBA" id="ARBA00004536"/>
    </source>
</evidence>
<evidence type="ECO:0000313" key="23">
    <source>
        <dbReference type="EMBL" id="KFW04188.1"/>
    </source>
</evidence>
<evidence type="ECO:0000256" key="9">
    <source>
        <dbReference type="ARBA" id="ARBA00022737"/>
    </source>
</evidence>
<gene>
    <name evidence="23" type="ORF">N326_12341</name>
</gene>
<keyword evidence="5" id="KW-0217">Developmental protein</keyword>
<organism evidence="23 24">
    <name type="scientific">Eurypyga helias</name>
    <name type="common">Sunbittern</name>
    <name type="synonym">Ardea helias</name>
    <dbReference type="NCBI Taxonomy" id="54383"/>
    <lineage>
        <taxon>Eukaryota</taxon>
        <taxon>Metazoa</taxon>
        <taxon>Chordata</taxon>
        <taxon>Craniata</taxon>
        <taxon>Vertebrata</taxon>
        <taxon>Euteleostomi</taxon>
        <taxon>Archelosauria</taxon>
        <taxon>Archosauria</taxon>
        <taxon>Dinosauria</taxon>
        <taxon>Saurischia</taxon>
        <taxon>Theropoda</taxon>
        <taxon>Coelurosauria</taxon>
        <taxon>Aves</taxon>
        <taxon>Neognathae</taxon>
        <taxon>Neoaves</taxon>
        <taxon>Phaethontimorphae</taxon>
        <taxon>Eurypygiformes</taxon>
        <taxon>Eurypygidae</taxon>
        <taxon>Eurypyga</taxon>
    </lineage>
</organism>
<feature type="domain" description="SH3" evidence="22">
    <location>
        <begin position="1062"/>
        <end position="1122"/>
    </location>
</feature>
<evidence type="ECO:0000259" key="22">
    <source>
        <dbReference type="PROSITE" id="PS50002"/>
    </source>
</evidence>
<feature type="non-terminal residue" evidence="23">
    <location>
        <position position="1154"/>
    </location>
</feature>
<dbReference type="Gene3D" id="2.30.30.40">
    <property type="entry name" value="SH3 Domains"/>
    <property type="match status" value="1"/>
</dbReference>
<dbReference type="PROSITE" id="PS50082">
    <property type="entry name" value="WD_REPEATS_2"/>
    <property type="match status" value="4"/>
</dbReference>
<evidence type="ECO:0000256" key="5">
    <source>
        <dbReference type="ARBA" id="ARBA00022473"/>
    </source>
</evidence>
<evidence type="ECO:0000256" key="6">
    <source>
        <dbReference type="ARBA" id="ARBA00022490"/>
    </source>
</evidence>
<dbReference type="PANTHER" id="PTHR44499">
    <property type="entry name" value="JOUBERIN"/>
    <property type="match status" value="1"/>
</dbReference>
<evidence type="ECO:0000256" key="15">
    <source>
        <dbReference type="ARBA" id="ARBA00023273"/>
    </source>
</evidence>
<evidence type="ECO:0000256" key="19">
    <source>
        <dbReference type="PROSITE-ProRule" id="PRU00221"/>
    </source>
</evidence>
<dbReference type="AlphaFoldDB" id="A0A093IRA0"/>
<feature type="repeat" description="WD" evidence="19">
    <location>
        <begin position="695"/>
        <end position="728"/>
    </location>
</feature>
<keyword evidence="15" id="KW-0966">Cell projection</keyword>
<dbReference type="PANTHER" id="PTHR44499:SF1">
    <property type="entry name" value="JOUBERIN"/>
    <property type="match status" value="1"/>
</dbReference>
<feature type="region of interest" description="Disordered" evidence="21">
    <location>
        <begin position="1123"/>
        <end position="1154"/>
    </location>
</feature>
<feature type="coiled-coil region" evidence="20">
    <location>
        <begin position="191"/>
        <end position="223"/>
    </location>
</feature>
<dbReference type="SUPFAM" id="SSF50044">
    <property type="entry name" value="SH3-domain"/>
    <property type="match status" value="1"/>
</dbReference>
<evidence type="ECO:0000256" key="8">
    <source>
        <dbReference type="ARBA" id="ARBA00022574"/>
    </source>
</evidence>
<evidence type="ECO:0000313" key="24">
    <source>
        <dbReference type="Proteomes" id="UP000054232"/>
    </source>
</evidence>
<evidence type="ECO:0000256" key="2">
    <source>
        <dbReference type="ARBA" id="ARBA00004120"/>
    </source>
</evidence>
<dbReference type="CDD" id="cd00200">
    <property type="entry name" value="WD40"/>
    <property type="match status" value="1"/>
</dbReference>
<keyword evidence="14" id="KW-0206">Cytoskeleton</keyword>
<comment type="function">
    <text evidence="16">Involved in vesicle trafficking and required for ciliogenesis, formation of primary non-motile cilium, and recruitment of RAB8A to the basal body of primary cilium. Component of the tectonic-like complex, a complex localized at the transition zone of primary cilia and acting as a barrier that prevents diffusion of transmembrane proteins between the cilia and plasma membranes. Involved in neuronal differentiation. As a positive modulator of classical Wnt signaling, may play a crucial role in ciliary signaling during cerebellum embryonic development.</text>
</comment>
<dbReference type="GO" id="GO:0036064">
    <property type="term" value="C:ciliary basal body"/>
    <property type="evidence" value="ECO:0007669"/>
    <property type="project" value="TreeGrafter"/>
</dbReference>
<evidence type="ECO:0000256" key="7">
    <source>
        <dbReference type="ARBA" id="ARBA00022553"/>
    </source>
</evidence>
<comment type="subcellular location">
    <subcellularLocation>
        <location evidence="3">Cell junction</location>
        <location evidence="3">Adherens junction</location>
    </subcellularLocation>
    <subcellularLocation>
        <location evidence="2">Cytoplasm</location>
        <location evidence="2">Cytoskeleton</location>
        <location evidence="2">Cilium basal body</location>
    </subcellularLocation>
    <subcellularLocation>
        <location evidence="1">Cytoplasm</location>
        <location evidence="1">Cytoskeleton</location>
        <location evidence="1">Microtubule organizing center</location>
        <location evidence="1">Centrosome</location>
        <location evidence="1">Centriole</location>
    </subcellularLocation>
</comment>
<keyword evidence="9" id="KW-0677">Repeat</keyword>
<accession>A0A093IRA0</accession>
<dbReference type="Pfam" id="PF00400">
    <property type="entry name" value="WD40"/>
    <property type="match status" value="4"/>
</dbReference>
<feature type="repeat" description="WD" evidence="19">
    <location>
        <begin position="852"/>
        <end position="881"/>
    </location>
</feature>
<dbReference type="SMART" id="SM00320">
    <property type="entry name" value="WD40"/>
    <property type="match status" value="7"/>
</dbReference>
<feature type="repeat" description="WD" evidence="19">
    <location>
        <begin position="742"/>
        <end position="774"/>
    </location>
</feature>
<keyword evidence="13" id="KW-0969">Cilium</keyword>
<evidence type="ECO:0000256" key="21">
    <source>
        <dbReference type="SAM" id="MobiDB-lite"/>
    </source>
</evidence>
<dbReference type="InterPro" id="IPR036322">
    <property type="entry name" value="WD40_repeat_dom_sf"/>
</dbReference>
<dbReference type="Proteomes" id="UP000054232">
    <property type="component" value="Unassembled WGS sequence"/>
</dbReference>
<keyword evidence="11" id="KW-0970">Cilium biogenesis/degradation</keyword>
<evidence type="ECO:0000256" key="1">
    <source>
        <dbReference type="ARBA" id="ARBA00004114"/>
    </source>
</evidence>
<protein>
    <recommendedName>
        <fullName evidence="17">Jouberin</fullName>
    </recommendedName>
</protein>